<evidence type="ECO:0000313" key="5">
    <source>
        <dbReference type="Proteomes" id="UP000826234"/>
    </source>
</evidence>
<reference evidence="4 5" key="1">
    <citation type="journal article" date="2022" name="Gigascience">
        <title>A chromosome-level genome assembly and annotation of the desert horned lizard, Phrynosoma platyrhinos, provides insight into chromosomal rearrangements among reptiles.</title>
        <authorList>
            <person name="Koochekian N."/>
            <person name="Ascanio A."/>
            <person name="Farleigh K."/>
            <person name="Card D.C."/>
            <person name="Schield D.R."/>
            <person name="Castoe T.A."/>
            <person name="Jezkova T."/>
        </authorList>
    </citation>
    <scope>NUCLEOTIDE SEQUENCE [LARGE SCALE GENOMIC DNA]</scope>
    <source>
        <strain evidence="4">NK-2021</strain>
    </source>
</reference>
<dbReference type="EMBL" id="JAIPUX010001232">
    <property type="protein sequence ID" value="KAH0624494.1"/>
    <property type="molecule type" value="Genomic_DNA"/>
</dbReference>
<dbReference type="PANTHER" id="PTHR42796:SF4">
    <property type="entry name" value="FUMARYLACETOACETATE HYDROLASE DOMAIN-CONTAINING PROTEIN 2A"/>
    <property type="match status" value="1"/>
</dbReference>
<keyword evidence="2" id="KW-0479">Metal-binding</keyword>
<name>A0ABQ7T427_PHRPL</name>
<dbReference type="PANTHER" id="PTHR42796">
    <property type="entry name" value="FUMARYLACETOACETATE HYDROLASE DOMAIN-CONTAINING PROTEIN 2A-RELATED"/>
    <property type="match status" value="1"/>
</dbReference>
<organism evidence="4 5">
    <name type="scientific">Phrynosoma platyrhinos</name>
    <name type="common">Desert horned lizard</name>
    <dbReference type="NCBI Taxonomy" id="52577"/>
    <lineage>
        <taxon>Eukaryota</taxon>
        <taxon>Metazoa</taxon>
        <taxon>Chordata</taxon>
        <taxon>Craniata</taxon>
        <taxon>Vertebrata</taxon>
        <taxon>Euteleostomi</taxon>
        <taxon>Lepidosauria</taxon>
        <taxon>Squamata</taxon>
        <taxon>Bifurcata</taxon>
        <taxon>Unidentata</taxon>
        <taxon>Episquamata</taxon>
        <taxon>Toxicofera</taxon>
        <taxon>Iguania</taxon>
        <taxon>Phrynosomatidae</taxon>
        <taxon>Phrynosomatinae</taxon>
        <taxon>Phrynosoma</taxon>
    </lineage>
</organism>
<feature type="compositionally biased region" description="Acidic residues" evidence="3">
    <location>
        <begin position="30"/>
        <end position="51"/>
    </location>
</feature>
<dbReference type="SUPFAM" id="SSF56529">
    <property type="entry name" value="FAH"/>
    <property type="match status" value="1"/>
</dbReference>
<comment type="caution">
    <text evidence="4">The sequence shown here is derived from an EMBL/GenBank/DDBJ whole genome shotgun (WGS) entry which is preliminary data.</text>
</comment>
<dbReference type="Gene3D" id="3.90.850.10">
    <property type="entry name" value="Fumarylacetoacetase-like, C-terminal domain"/>
    <property type="match status" value="1"/>
</dbReference>
<gene>
    <name evidence="4" type="ORF">JD844_031990</name>
</gene>
<proteinExistence type="inferred from homology"/>
<feature type="region of interest" description="Disordered" evidence="3">
    <location>
        <begin position="25"/>
        <end position="68"/>
    </location>
</feature>
<evidence type="ECO:0000313" key="4">
    <source>
        <dbReference type="EMBL" id="KAH0624494.1"/>
    </source>
</evidence>
<evidence type="ECO:0000256" key="3">
    <source>
        <dbReference type="SAM" id="MobiDB-lite"/>
    </source>
</evidence>
<sequence length="130" mass="14329">MKDADDTQDVAGELGTCAVALSIDDVRLGDEEDENLGTDGEGSEEEGEIEESISVWPAPPAPFPSNLQTPITNPEKVICVRMNYVDHCLEQNVKIPKEPIIFSKFSSFIGVNWEVELAFVMKGRKENTSK</sequence>
<dbReference type="InterPro" id="IPR051121">
    <property type="entry name" value="FAH"/>
</dbReference>
<evidence type="ECO:0000256" key="1">
    <source>
        <dbReference type="ARBA" id="ARBA00010211"/>
    </source>
</evidence>
<protein>
    <submittedName>
        <fullName evidence="4">Uncharacterized protein</fullName>
    </submittedName>
</protein>
<comment type="similarity">
    <text evidence="1">Belongs to the FAH family.</text>
</comment>
<keyword evidence="5" id="KW-1185">Reference proteome</keyword>
<evidence type="ECO:0000256" key="2">
    <source>
        <dbReference type="ARBA" id="ARBA00022723"/>
    </source>
</evidence>
<dbReference type="Proteomes" id="UP000826234">
    <property type="component" value="Unassembled WGS sequence"/>
</dbReference>
<dbReference type="InterPro" id="IPR036663">
    <property type="entry name" value="Fumarylacetoacetase_C_sf"/>
</dbReference>
<accession>A0ABQ7T427</accession>